<dbReference type="RefSeq" id="WP_069963464.1">
    <property type="nucleotide sequence ID" value="NZ_CP016094.1"/>
</dbReference>
<evidence type="ECO:0000313" key="1">
    <source>
        <dbReference type="EMBL" id="AOS46410.1"/>
    </source>
</evidence>
<dbReference type="KEGG" id="obg:Verru16b_03516"/>
<reference evidence="1 2" key="1">
    <citation type="submission" date="2016-06" db="EMBL/GenBank/DDBJ databases">
        <title>Three novel species with peptidoglycan cell walls form the new genus Lacunisphaera gen. nov. in the family Opitutaceae of the verrucomicrobial subdivision 4.</title>
        <authorList>
            <person name="Rast P."/>
            <person name="Gloeckner I."/>
            <person name="Jogler M."/>
            <person name="Boedeker C."/>
            <person name="Jeske O."/>
            <person name="Wiegand S."/>
            <person name="Reinhardt R."/>
            <person name="Schumann P."/>
            <person name="Rohde M."/>
            <person name="Spring S."/>
            <person name="Gloeckner F.O."/>
            <person name="Jogler C."/>
        </authorList>
    </citation>
    <scope>NUCLEOTIDE SEQUENCE [LARGE SCALE GENOMIC DNA]</scope>
    <source>
        <strain evidence="1 2">IG16b</strain>
    </source>
</reference>
<keyword evidence="2" id="KW-1185">Reference proteome</keyword>
<dbReference type="AlphaFoldDB" id="A0A1D8AZT5"/>
<sequence length="60" mass="6776">MPIDYNLEHTPSFRDVTRTSLVLLKQPLVRSLSKLRRLRSGQTLPEGPIVRSAKTFAGAR</sequence>
<dbReference type="EMBL" id="CP016094">
    <property type="protein sequence ID" value="AOS46410.1"/>
    <property type="molecule type" value="Genomic_DNA"/>
</dbReference>
<dbReference type="Proteomes" id="UP000095228">
    <property type="component" value="Chromosome"/>
</dbReference>
<name>A0A1D8AZT5_9BACT</name>
<protein>
    <submittedName>
        <fullName evidence="1">Uncharacterized protein</fullName>
    </submittedName>
</protein>
<evidence type="ECO:0000313" key="2">
    <source>
        <dbReference type="Proteomes" id="UP000095228"/>
    </source>
</evidence>
<gene>
    <name evidence="1" type="ORF">Verru16b_03516</name>
</gene>
<organism evidence="1 2">
    <name type="scientific">Lacunisphaera limnophila</name>
    <dbReference type="NCBI Taxonomy" id="1838286"/>
    <lineage>
        <taxon>Bacteria</taxon>
        <taxon>Pseudomonadati</taxon>
        <taxon>Verrucomicrobiota</taxon>
        <taxon>Opitutia</taxon>
        <taxon>Opitutales</taxon>
        <taxon>Opitutaceae</taxon>
        <taxon>Lacunisphaera</taxon>
    </lineage>
</organism>
<dbReference type="STRING" id="1838286.Verru16b_03516"/>
<proteinExistence type="predicted"/>
<accession>A0A1D8AZT5</accession>